<keyword evidence="6" id="KW-1133">Transmembrane helix</keyword>
<organism evidence="8 9">
    <name type="scientific">Lingula anatina</name>
    <name type="common">Brachiopod</name>
    <name type="synonym">Lingula unguis</name>
    <dbReference type="NCBI Taxonomy" id="7574"/>
    <lineage>
        <taxon>Eukaryota</taxon>
        <taxon>Metazoa</taxon>
        <taxon>Spiralia</taxon>
        <taxon>Lophotrochozoa</taxon>
        <taxon>Brachiopoda</taxon>
        <taxon>Linguliformea</taxon>
        <taxon>Lingulata</taxon>
        <taxon>Lingulida</taxon>
        <taxon>Linguloidea</taxon>
        <taxon>Lingulidae</taxon>
        <taxon>Lingula</taxon>
    </lineage>
</organism>
<comment type="subunit">
    <text evidence="5">Interacts with HSPA5/BiP; interaction is direct. Interacts with ERN1/IRE1 (via the luminal region). Interacts with DERL1.</text>
</comment>
<keyword evidence="6" id="KW-0812">Transmembrane</keyword>
<dbReference type="AlphaFoldDB" id="A0A1S3HB87"/>
<feature type="domain" description="J" evidence="7">
    <location>
        <begin position="7"/>
        <end position="73"/>
    </location>
</feature>
<keyword evidence="8" id="KW-1185">Reference proteome</keyword>
<dbReference type="CDD" id="cd06257">
    <property type="entry name" value="DnaJ"/>
    <property type="match status" value="1"/>
</dbReference>
<dbReference type="PROSITE" id="PS00636">
    <property type="entry name" value="DNAJ_1"/>
    <property type="match status" value="1"/>
</dbReference>
<evidence type="ECO:0000313" key="8">
    <source>
        <dbReference type="Proteomes" id="UP000085678"/>
    </source>
</evidence>
<dbReference type="InterPro" id="IPR051948">
    <property type="entry name" value="Hsp70_co-chaperone_J-domain"/>
</dbReference>
<dbReference type="KEGG" id="lak:106153748"/>
<dbReference type="OrthoDB" id="10250354at2759"/>
<dbReference type="SMART" id="SM00271">
    <property type="entry name" value="DnaJ"/>
    <property type="match status" value="1"/>
</dbReference>
<dbReference type="PRINTS" id="PR00625">
    <property type="entry name" value="JDOMAIN"/>
</dbReference>
<feature type="transmembrane region" description="Helical" evidence="6">
    <location>
        <begin position="187"/>
        <end position="205"/>
    </location>
</feature>
<comment type="function">
    <text evidence="4">Co-chaperone for Hsp70 protein HSPA5/BiP that acts as a key repressor of the ERN1/IRE1-mediated unfolded protein response (UPR). J domain-containing co-chaperones stimulate the ATPase activity of Hsp70 proteins and are required for efficient substrate recognition by Hsp70 proteins. In the unstressed endoplasmic reticulum, interacts with the luminal region of ERN1/IRE1 and selectively recruits HSPA5/BiP: HSPA5/BiP disrupts the dimerization of the active ERN1/IRE1 luminal region, thereby inactivating ERN1/IRE1. Also involved in endoplasmic reticulum-associated degradation (ERAD) of misfolded proteins. Required for survival of B-cell progenitors and normal antibody production.</text>
</comment>
<keyword evidence="1" id="KW-0143">Chaperone</keyword>
<proteinExistence type="predicted"/>
<dbReference type="Pfam" id="PF00226">
    <property type="entry name" value="DnaJ"/>
    <property type="match status" value="1"/>
</dbReference>
<accession>A0A1S3HB87</accession>
<dbReference type="PROSITE" id="PS50076">
    <property type="entry name" value="DNAJ_2"/>
    <property type="match status" value="1"/>
</dbReference>
<protein>
    <recommendedName>
        <fullName evidence="2">DnaJ homolog subfamily B member 9</fullName>
    </recommendedName>
    <alternativeName>
        <fullName evidence="3">Endoplasmic reticulum DNA J domain-containing protein 4</fullName>
    </alternativeName>
</protein>
<reference evidence="9" key="1">
    <citation type="submission" date="2025-08" db="UniProtKB">
        <authorList>
            <consortium name="RefSeq"/>
        </authorList>
    </citation>
    <scope>IDENTIFICATION</scope>
    <source>
        <tissue evidence="9">Gonads</tissue>
    </source>
</reference>
<dbReference type="GO" id="GO:0051787">
    <property type="term" value="F:misfolded protein binding"/>
    <property type="evidence" value="ECO:0007669"/>
    <property type="project" value="TreeGrafter"/>
</dbReference>
<dbReference type="STRING" id="7574.A0A1S3HB87"/>
<feature type="transmembrane region" description="Helical" evidence="6">
    <location>
        <begin position="211"/>
        <end position="232"/>
    </location>
</feature>
<dbReference type="InterPro" id="IPR001623">
    <property type="entry name" value="DnaJ_domain"/>
</dbReference>
<evidence type="ECO:0000256" key="6">
    <source>
        <dbReference type="SAM" id="Phobius"/>
    </source>
</evidence>
<dbReference type="GO" id="GO:0005783">
    <property type="term" value="C:endoplasmic reticulum"/>
    <property type="evidence" value="ECO:0007669"/>
    <property type="project" value="TreeGrafter"/>
</dbReference>
<sequence>MNNTTQDYYEILGVKPDASLEEIKRAFRQLALKFHPDKNKLGCQDSTKTFQLIGEAYSVLKDPEKRARYDREKKFTSGVSAQLFTPEDAFAVFADFLYGGNIPEFFREGLETFITVHVPYDIALSGGEIDAGVNGETHRVKIDGIVAGSWTPIISFTTRDGEKVNVILQVQFPENWPPEQKRKYQTIFLSTQLVAILAPSIGTFVKEHPLLSLGIGVGLGFCAAALGFVAVIRGAARR</sequence>
<dbReference type="GO" id="GO:0036503">
    <property type="term" value="P:ERAD pathway"/>
    <property type="evidence" value="ECO:0007669"/>
    <property type="project" value="TreeGrafter"/>
</dbReference>
<dbReference type="InterPro" id="IPR018253">
    <property type="entry name" value="DnaJ_domain_CS"/>
</dbReference>
<gene>
    <name evidence="9" type="primary">LOC106153748</name>
</gene>
<dbReference type="GO" id="GO:0051087">
    <property type="term" value="F:protein-folding chaperone binding"/>
    <property type="evidence" value="ECO:0007669"/>
    <property type="project" value="TreeGrafter"/>
</dbReference>
<dbReference type="RefSeq" id="XP_013383295.1">
    <property type="nucleotide sequence ID" value="XM_013527841.1"/>
</dbReference>
<evidence type="ECO:0000256" key="2">
    <source>
        <dbReference type="ARBA" id="ARBA00040158"/>
    </source>
</evidence>
<dbReference type="Gene3D" id="1.10.287.110">
    <property type="entry name" value="DnaJ domain"/>
    <property type="match status" value="1"/>
</dbReference>
<name>A0A1S3HB87_LINAN</name>
<evidence type="ECO:0000256" key="5">
    <source>
        <dbReference type="ARBA" id="ARBA00046365"/>
    </source>
</evidence>
<dbReference type="PANTHER" id="PTHR44360:SF1">
    <property type="entry name" value="DNAJ HOMOLOG SUBFAMILY B MEMBER 9"/>
    <property type="match status" value="1"/>
</dbReference>
<evidence type="ECO:0000256" key="3">
    <source>
        <dbReference type="ARBA" id="ARBA00041533"/>
    </source>
</evidence>
<dbReference type="Proteomes" id="UP000085678">
    <property type="component" value="Unplaced"/>
</dbReference>
<evidence type="ECO:0000256" key="4">
    <source>
        <dbReference type="ARBA" id="ARBA00045428"/>
    </source>
</evidence>
<dbReference type="InterPro" id="IPR036869">
    <property type="entry name" value="J_dom_sf"/>
</dbReference>
<evidence type="ECO:0000259" key="7">
    <source>
        <dbReference type="PROSITE" id="PS50076"/>
    </source>
</evidence>
<dbReference type="GeneID" id="106153748"/>
<dbReference type="InParanoid" id="A0A1S3HB87"/>
<dbReference type="SUPFAM" id="SSF46565">
    <property type="entry name" value="Chaperone J-domain"/>
    <property type="match status" value="1"/>
</dbReference>
<dbReference type="PANTHER" id="PTHR44360">
    <property type="entry name" value="DNAJ HOMOLOG SUBFAMILY B MEMBER 9"/>
    <property type="match status" value="1"/>
</dbReference>
<evidence type="ECO:0000313" key="9">
    <source>
        <dbReference type="RefSeq" id="XP_013383295.1"/>
    </source>
</evidence>
<evidence type="ECO:0000256" key="1">
    <source>
        <dbReference type="ARBA" id="ARBA00023186"/>
    </source>
</evidence>
<keyword evidence="6" id="KW-0472">Membrane</keyword>